<evidence type="ECO:0008006" key="4">
    <source>
        <dbReference type="Google" id="ProtNLM"/>
    </source>
</evidence>
<feature type="region of interest" description="Disordered" evidence="1">
    <location>
        <begin position="57"/>
        <end position="88"/>
    </location>
</feature>
<dbReference type="Proteomes" id="UP000053647">
    <property type="component" value="Unassembled WGS sequence"/>
</dbReference>
<feature type="compositionally biased region" description="Polar residues" evidence="1">
    <location>
        <begin position="58"/>
        <end position="69"/>
    </location>
</feature>
<feature type="compositionally biased region" description="Low complexity" evidence="1">
    <location>
        <begin position="140"/>
        <end position="165"/>
    </location>
</feature>
<dbReference type="EMBL" id="KN819481">
    <property type="protein sequence ID" value="KIJ09275.1"/>
    <property type="molecule type" value="Genomic_DNA"/>
</dbReference>
<feature type="compositionally biased region" description="Low complexity" evidence="1">
    <location>
        <begin position="425"/>
        <end position="438"/>
    </location>
</feature>
<name>A0A0C9T0Q7_PAXIN</name>
<feature type="compositionally biased region" description="Polar residues" evidence="1">
    <location>
        <begin position="191"/>
        <end position="204"/>
    </location>
</feature>
<feature type="region of interest" description="Disordered" evidence="1">
    <location>
        <begin position="97"/>
        <end position="116"/>
    </location>
</feature>
<feature type="compositionally biased region" description="Polar residues" evidence="1">
    <location>
        <begin position="100"/>
        <end position="113"/>
    </location>
</feature>
<reference evidence="2 3" key="1">
    <citation type="submission" date="2014-06" db="EMBL/GenBank/DDBJ databases">
        <authorList>
            <consortium name="DOE Joint Genome Institute"/>
            <person name="Kuo A."/>
            <person name="Kohler A."/>
            <person name="Nagy L.G."/>
            <person name="Floudas D."/>
            <person name="Copeland A."/>
            <person name="Barry K.W."/>
            <person name="Cichocki N."/>
            <person name="Veneault-Fourrey C."/>
            <person name="LaButti K."/>
            <person name="Lindquist E.A."/>
            <person name="Lipzen A."/>
            <person name="Lundell T."/>
            <person name="Morin E."/>
            <person name="Murat C."/>
            <person name="Sun H."/>
            <person name="Tunlid A."/>
            <person name="Henrissat B."/>
            <person name="Grigoriev I.V."/>
            <person name="Hibbett D.S."/>
            <person name="Martin F."/>
            <person name="Nordberg H.P."/>
            <person name="Cantor M.N."/>
            <person name="Hua S.X."/>
        </authorList>
    </citation>
    <scope>NUCLEOTIDE SEQUENCE [LARGE SCALE GENOMIC DNA]</scope>
    <source>
        <strain evidence="2 3">ATCC 200175</strain>
    </source>
</reference>
<proteinExistence type="predicted"/>
<reference evidence="3" key="2">
    <citation type="submission" date="2015-01" db="EMBL/GenBank/DDBJ databases">
        <title>Evolutionary Origins and Diversification of the Mycorrhizal Mutualists.</title>
        <authorList>
            <consortium name="DOE Joint Genome Institute"/>
            <consortium name="Mycorrhizal Genomics Consortium"/>
            <person name="Kohler A."/>
            <person name="Kuo A."/>
            <person name="Nagy L.G."/>
            <person name="Floudas D."/>
            <person name="Copeland A."/>
            <person name="Barry K.W."/>
            <person name="Cichocki N."/>
            <person name="Veneault-Fourrey C."/>
            <person name="LaButti K."/>
            <person name="Lindquist E.A."/>
            <person name="Lipzen A."/>
            <person name="Lundell T."/>
            <person name="Morin E."/>
            <person name="Murat C."/>
            <person name="Riley R."/>
            <person name="Ohm R."/>
            <person name="Sun H."/>
            <person name="Tunlid A."/>
            <person name="Henrissat B."/>
            <person name="Grigoriev I.V."/>
            <person name="Hibbett D.S."/>
            <person name="Martin F."/>
        </authorList>
    </citation>
    <scope>NUCLEOTIDE SEQUENCE [LARGE SCALE GENOMIC DNA]</scope>
    <source>
        <strain evidence="3">ATCC 200175</strain>
    </source>
</reference>
<feature type="region of interest" description="Disordered" evidence="1">
    <location>
        <begin position="140"/>
        <end position="212"/>
    </location>
</feature>
<protein>
    <recommendedName>
        <fullName evidence="4">Retrotransposon gag domain-containing protein</fullName>
    </recommendedName>
</protein>
<organism evidence="2 3">
    <name type="scientific">Paxillus involutus ATCC 200175</name>
    <dbReference type="NCBI Taxonomy" id="664439"/>
    <lineage>
        <taxon>Eukaryota</taxon>
        <taxon>Fungi</taxon>
        <taxon>Dikarya</taxon>
        <taxon>Basidiomycota</taxon>
        <taxon>Agaricomycotina</taxon>
        <taxon>Agaricomycetes</taxon>
        <taxon>Agaricomycetidae</taxon>
        <taxon>Boletales</taxon>
        <taxon>Paxilineae</taxon>
        <taxon>Paxillaceae</taxon>
        <taxon>Paxillus</taxon>
    </lineage>
</organism>
<accession>A0A0C9T0Q7</accession>
<evidence type="ECO:0000313" key="2">
    <source>
        <dbReference type="EMBL" id="KIJ09275.1"/>
    </source>
</evidence>
<dbReference type="AlphaFoldDB" id="A0A0C9T0Q7"/>
<sequence>MPSSGRRNLRPTLEPLDIELLTASFRDLQVSLDLSPYHPTSPTSRLSPDSCLPLDSHVSPNSRISPTRTRLSHLSPERDGHVTPAPQLLPVPARLGLTSADGNISDSPGTPQRTAPDLLDLSPFVPGAFHHSTPLRNPLNTPLLLPGSPLSPLTPSSSGASSPDLVTQFDPLPALDLNHASVNSLAPPHPATNSNGPRPSQTPENILRVPNTPVPGKIIAELPRFLEDVGILTDQAQLDHTGKIRAAIRYAALDEAELWETLESATAVPADWANFVTAVKQLYPGCEGADRYYRSDLHNLVQEYRVKPMKNREELGEYHRKFQKVAAHLLSTDKLSVNERDLLFLDGLPHALAVPVQARLQYKVPDVHPSDPYPMASTLEAANFCLMGASLRPAYSPYMYNQPPQTFQQQPASTQPRNPAPRQQPPAQTTTPPATNPALGTVMKQEYPAPGSQAARIATCAFCQDPSHFVPVTRGDTRVFNLK</sequence>
<keyword evidence="3" id="KW-1185">Reference proteome</keyword>
<feature type="compositionally biased region" description="Polar residues" evidence="1">
    <location>
        <begin position="402"/>
        <end position="413"/>
    </location>
</feature>
<dbReference type="HOGENOM" id="CLU_049924_1_0_1"/>
<gene>
    <name evidence="2" type="ORF">PAXINDRAFT_17626</name>
</gene>
<feature type="region of interest" description="Disordered" evidence="1">
    <location>
        <begin position="400"/>
        <end position="440"/>
    </location>
</feature>
<evidence type="ECO:0000256" key="1">
    <source>
        <dbReference type="SAM" id="MobiDB-lite"/>
    </source>
</evidence>
<dbReference type="OrthoDB" id="3069741at2759"/>
<evidence type="ECO:0000313" key="3">
    <source>
        <dbReference type="Proteomes" id="UP000053647"/>
    </source>
</evidence>